<reference evidence="2" key="3">
    <citation type="journal article" date="2018" name="Nature">
        <title>A major lineage of non-tailed dsDNA viruses as unrecognized killers of marine bacteria.</title>
        <authorList>
            <person name="Kauffman K.M."/>
            <person name="Hussain F.A."/>
            <person name="Yang J."/>
            <person name="Arevalo P."/>
            <person name="Brown J.M."/>
            <person name="Chang W.K."/>
            <person name="VanInsberghe D."/>
            <person name="Elsherbini J."/>
            <person name="Sharma R.S."/>
            <person name="Cutler M.B."/>
            <person name="Kelly L."/>
            <person name="Polz M.F."/>
        </authorList>
    </citation>
    <scope>NUCLEOTIDE SEQUENCE</scope>
    <source>
        <strain evidence="2">10N.222.48.A2</strain>
    </source>
</reference>
<accession>A0A2N7NND6</accession>
<keyword evidence="1" id="KW-0472">Membrane</keyword>
<evidence type="ECO:0000313" key="5">
    <source>
        <dbReference type="Proteomes" id="UP000308018"/>
    </source>
</evidence>
<dbReference type="Proteomes" id="UP000308018">
    <property type="component" value="Unassembled WGS sequence"/>
</dbReference>
<feature type="transmembrane region" description="Helical" evidence="1">
    <location>
        <begin position="361"/>
        <end position="385"/>
    </location>
</feature>
<reference evidence="2" key="2">
    <citation type="submission" date="2016-07" db="EMBL/GenBank/DDBJ databases">
        <authorList>
            <person name="Wan K."/>
            <person name="Booth B."/>
            <person name="Spirohn K."/>
            <person name="Hao T."/>
            <person name="Hu Y."/>
            <person name="Calderwood M."/>
            <person name="Hill D."/>
            <person name="Mohr S."/>
            <person name="Vidal M."/>
            <person name="Celniker S."/>
            <person name="Perrimon N."/>
        </authorList>
    </citation>
    <scope>NUCLEOTIDE SEQUENCE</scope>
    <source>
        <strain evidence="2">10N.222.48.A2</strain>
    </source>
</reference>
<evidence type="ECO:0000313" key="3">
    <source>
        <dbReference type="EMBL" id="TKG29024.1"/>
    </source>
</evidence>
<evidence type="ECO:0000256" key="1">
    <source>
        <dbReference type="SAM" id="Phobius"/>
    </source>
</evidence>
<reference evidence="3 5" key="4">
    <citation type="submission" date="2019-04" db="EMBL/GenBank/DDBJ databases">
        <title>A reverse ecology approach based on a biological definition of microbial populations.</title>
        <authorList>
            <person name="Arevalo P."/>
            <person name="Vaninsberghe D."/>
            <person name="Elsherbini J."/>
            <person name="Gore J."/>
            <person name="Polz M."/>
        </authorList>
    </citation>
    <scope>NUCLEOTIDE SEQUENCE [LARGE SCALE GENOMIC DNA]</scope>
    <source>
        <strain evidence="3 5">10N.222.45.A8</strain>
    </source>
</reference>
<evidence type="ECO:0000313" key="4">
    <source>
        <dbReference type="Proteomes" id="UP000235579"/>
    </source>
</evidence>
<gene>
    <name evidence="2" type="ORF">BCS92_05270</name>
    <name evidence="3" type="ORF">FC057_20270</name>
</gene>
<keyword evidence="1" id="KW-1133">Transmembrane helix</keyword>
<name>A0A2N7NND6_9VIBR</name>
<protein>
    <recommendedName>
        <fullName evidence="6">Type II secretion system protein GspF domain-containing protein</fullName>
    </recommendedName>
</protein>
<dbReference type="Proteomes" id="UP000235579">
    <property type="component" value="Unassembled WGS sequence"/>
</dbReference>
<feature type="transmembrane region" description="Helical" evidence="1">
    <location>
        <begin position="213"/>
        <end position="231"/>
    </location>
</feature>
<proteinExistence type="predicted"/>
<feature type="transmembrane region" description="Helical" evidence="1">
    <location>
        <begin position="252"/>
        <end position="274"/>
    </location>
</feature>
<organism evidence="2 4">
    <name type="scientific">Vibrio tasmaniensis</name>
    <dbReference type="NCBI Taxonomy" id="212663"/>
    <lineage>
        <taxon>Bacteria</taxon>
        <taxon>Pseudomonadati</taxon>
        <taxon>Pseudomonadota</taxon>
        <taxon>Gammaproteobacteria</taxon>
        <taxon>Vibrionales</taxon>
        <taxon>Vibrionaceae</taxon>
        <taxon>Vibrio</taxon>
    </lineage>
</organism>
<sequence length="391" mass="43537">MLDKFESWLDGDFKAKKIPAALSITSVLTLREAFSIRRGFSQKQQAQFLMHFLSIQGQKDKKENVEVLTIMNRLYQDSDAIGVARLIAVSKLLLERTKEGLQLHRAMADIFSSSFTMIIRAAASTSQSESADAQENLNIAIKQATFSAIEVAKVQRSVRFKMVASILSLWGSMVAAKKGSEYYLALKAENPEIDRFIDIPHNVYLLGNFVVDYSYLSLAIIISAYLTIRWLNENWVNEKRMEWDQFFPPFIIYKYISGLNVFSGLTLLISYVQYESSDAIKVLGAAATKYERYHLQLMSDRLSEGRRGTEQLDTGLLPKQLRLTLQIAGEGGATGVREALEVVNAGGRSLILKALSYTSTFILVVCAFISGLTALMVGAASAFLFQASLGI</sequence>
<dbReference type="EMBL" id="MDBP01000014">
    <property type="protein sequence ID" value="PMP17819.1"/>
    <property type="molecule type" value="Genomic_DNA"/>
</dbReference>
<evidence type="ECO:0000313" key="2">
    <source>
        <dbReference type="EMBL" id="PMP17819.1"/>
    </source>
</evidence>
<dbReference type="EMBL" id="SYVV01000037">
    <property type="protein sequence ID" value="TKG29024.1"/>
    <property type="molecule type" value="Genomic_DNA"/>
</dbReference>
<keyword evidence="1" id="KW-0812">Transmembrane</keyword>
<dbReference type="RefSeq" id="WP_102257466.1">
    <property type="nucleotide sequence ID" value="NZ_MDBG01000173.1"/>
</dbReference>
<dbReference type="AlphaFoldDB" id="A0A2N7NND6"/>
<reference evidence="4" key="1">
    <citation type="submission" date="2016-07" db="EMBL/GenBank/DDBJ databases">
        <title>Nontailed viruses are major unrecognized killers of bacteria in the ocean.</title>
        <authorList>
            <person name="Kauffman K."/>
            <person name="Hussain F."/>
            <person name="Yang J."/>
            <person name="Arevalo P."/>
            <person name="Brown J."/>
            <person name="Cutler M."/>
            <person name="Kelly L."/>
            <person name="Polz M.F."/>
        </authorList>
    </citation>
    <scope>NUCLEOTIDE SEQUENCE [LARGE SCALE GENOMIC DNA]</scope>
    <source>
        <strain evidence="4">10N.222.48.A2</strain>
    </source>
</reference>
<evidence type="ECO:0008006" key="6">
    <source>
        <dbReference type="Google" id="ProtNLM"/>
    </source>
</evidence>
<comment type="caution">
    <text evidence="2">The sequence shown here is derived from an EMBL/GenBank/DDBJ whole genome shotgun (WGS) entry which is preliminary data.</text>
</comment>